<evidence type="ECO:0000256" key="3">
    <source>
        <dbReference type="ARBA" id="ARBA00022490"/>
    </source>
</evidence>
<comment type="caution">
    <text evidence="11">The sequence shown here is derived from an EMBL/GenBank/DDBJ whole genome shotgun (WGS) entry which is preliminary data.</text>
</comment>
<dbReference type="NCBIfam" id="TIGR01125">
    <property type="entry name" value="30S ribosomal protein S12 methylthiotransferase RimO"/>
    <property type="match status" value="1"/>
</dbReference>
<dbReference type="EC" id="2.8.4.4" evidence="11"/>
<evidence type="ECO:0000259" key="10">
    <source>
        <dbReference type="PROSITE" id="PS51918"/>
    </source>
</evidence>
<comment type="cofactor">
    <cofactor evidence="1">
        <name>[4Fe-4S] cluster</name>
        <dbReference type="ChEBI" id="CHEBI:49883"/>
    </cofactor>
</comment>
<dbReference type="InterPro" id="IPR058240">
    <property type="entry name" value="rSAM_sf"/>
</dbReference>
<dbReference type="GO" id="GO:0046872">
    <property type="term" value="F:metal ion binding"/>
    <property type="evidence" value="ECO:0007669"/>
    <property type="project" value="UniProtKB-KW"/>
</dbReference>
<dbReference type="InterPro" id="IPR002792">
    <property type="entry name" value="TRAM_dom"/>
</dbReference>
<keyword evidence="2" id="KW-0004">4Fe-4S</keyword>
<dbReference type="InterPro" id="IPR023404">
    <property type="entry name" value="rSAM_horseshoe"/>
</dbReference>
<keyword evidence="11" id="KW-0808">Transferase</keyword>
<evidence type="ECO:0000256" key="2">
    <source>
        <dbReference type="ARBA" id="ARBA00022485"/>
    </source>
</evidence>
<evidence type="ECO:0000259" key="9">
    <source>
        <dbReference type="PROSITE" id="PS51449"/>
    </source>
</evidence>
<dbReference type="CDD" id="cd01335">
    <property type="entry name" value="Radical_SAM"/>
    <property type="match status" value="1"/>
</dbReference>
<dbReference type="GO" id="GO:0006400">
    <property type="term" value="P:tRNA modification"/>
    <property type="evidence" value="ECO:0007669"/>
    <property type="project" value="InterPro"/>
</dbReference>
<dbReference type="GO" id="GO:0005829">
    <property type="term" value="C:cytosol"/>
    <property type="evidence" value="ECO:0007669"/>
    <property type="project" value="TreeGrafter"/>
</dbReference>
<feature type="domain" description="TRAM" evidence="8">
    <location>
        <begin position="377"/>
        <end position="444"/>
    </location>
</feature>
<keyword evidence="11" id="KW-0689">Ribosomal protein</keyword>
<keyword evidence="5" id="KW-0479">Metal-binding</keyword>
<protein>
    <submittedName>
        <fullName evidence="11">Ribosomal protein S12 methylthiotransferase RimO</fullName>
        <ecNumber evidence="11">2.8.4.4</ecNumber>
    </submittedName>
</protein>
<evidence type="ECO:0000259" key="8">
    <source>
        <dbReference type="PROSITE" id="PS50926"/>
    </source>
</evidence>
<dbReference type="SMART" id="SM00729">
    <property type="entry name" value="Elp3"/>
    <property type="match status" value="1"/>
</dbReference>
<dbReference type="InterPro" id="IPR013848">
    <property type="entry name" value="Methylthiotransferase_N"/>
</dbReference>
<keyword evidence="4" id="KW-0949">S-adenosyl-L-methionine</keyword>
<dbReference type="Gene3D" id="3.80.30.20">
    <property type="entry name" value="tm_1862 like domain"/>
    <property type="match status" value="1"/>
</dbReference>
<dbReference type="GO" id="GO:0051539">
    <property type="term" value="F:4 iron, 4 sulfur cluster binding"/>
    <property type="evidence" value="ECO:0007669"/>
    <property type="project" value="UniProtKB-KW"/>
</dbReference>
<accession>A0A644XYD6</accession>
<dbReference type="NCBIfam" id="TIGR00089">
    <property type="entry name" value="MiaB/RimO family radical SAM methylthiotransferase"/>
    <property type="match status" value="1"/>
</dbReference>
<evidence type="ECO:0000313" key="11">
    <source>
        <dbReference type="EMBL" id="MPM21215.1"/>
    </source>
</evidence>
<gene>
    <name evidence="11" type="primary">rimO_22</name>
    <name evidence="11" type="ORF">SDC9_67658</name>
</gene>
<dbReference type="PROSITE" id="PS50926">
    <property type="entry name" value="TRAM"/>
    <property type="match status" value="1"/>
</dbReference>
<sequence>MKKVYMENLGCSKNQVDAETLIKLLEDDQFIHTQEVGEADLIMVNTCGFIESARQQSIESFFALHEANPDAKIILSGCMAQRYAKELQQELGEASAIFGNRDLSKIHEVVRQVFAGDRVVTIPSYPPMENEVYERNELLSFPGSAYLKISEGCNHWCSYCAIPLIRGGLRSKPMDVIITEAKALIERGIKEINLIAQDLAAYGTDGADGQSKFMQLLEALVALEGDFSIRLLYIHPDAFPVELIQFIATHKKVLPYFDIPFQHADQRVLQSMGRTGTKESYLALIEAIRKAVPEAVVRSTILLGYPGEDDAAFAEVLDFLSKAKLDWVGSFTYSREEGTKAYKLRGEREHKKANKIAQMYQAQLQALQAPITHANLQRFVGKEFEVLIEELVEGEDLAIGRMYAQAPEVDGLTVVVGRSLKPGRKVLCGIRSVNGLDLEAIPVQGAVHG</sequence>
<keyword evidence="6" id="KW-0408">Iron</keyword>
<keyword evidence="3" id="KW-0963">Cytoplasm</keyword>
<dbReference type="SFLD" id="SFLDG01061">
    <property type="entry name" value="methylthiotransferase"/>
    <property type="match status" value="1"/>
</dbReference>
<evidence type="ECO:0000256" key="5">
    <source>
        <dbReference type="ARBA" id="ARBA00022723"/>
    </source>
</evidence>
<dbReference type="AlphaFoldDB" id="A0A644XYD6"/>
<evidence type="ECO:0000256" key="1">
    <source>
        <dbReference type="ARBA" id="ARBA00001966"/>
    </source>
</evidence>
<dbReference type="Pfam" id="PF18693">
    <property type="entry name" value="TRAM_2"/>
    <property type="match status" value="1"/>
</dbReference>
<evidence type="ECO:0000256" key="6">
    <source>
        <dbReference type="ARBA" id="ARBA00023004"/>
    </source>
</evidence>
<dbReference type="SFLD" id="SFLDS00029">
    <property type="entry name" value="Radical_SAM"/>
    <property type="match status" value="1"/>
</dbReference>
<dbReference type="PROSITE" id="PS01278">
    <property type="entry name" value="MTTASE_RADICAL"/>
    <property type="match status" value="1"/>
</dbReference>
<dbReference type="GO" id="GO:0035599">
    <property type="term" value="F:aspartic acid methylthiotransferase activity"/>
    <property type="evidence" value="ECO:0007669"/>
    <property type="project" value="TreeGrafter"/>
</dbReference>
<dbReference type="PROSITE" id="PS51918">
    <property type="entry name" value="RADICAL_SAM"/>
    <property type="match status" value="1"/>
</dbReference>
<evidence type="ECO:0000256" key="4">
    <source>
        <dbReference type="ARBA" id="ARBA00022691"/>
    </source>
</evidence>
<reference evidence="11" key="1">
    <citation type="submission" date="2019-08" db="EMBL/GenBank/DDBJ databases">
        <authorList>
            <person name="Kucharzyk K."/>
            <person name="Murdoch R.W."/>
            <person name="Higgins S."/>
            <person name="Loffler F."/>
        </authorList>
    </citation>
    <scope>NUCLEOTIDE SEQUENCE</scope>
</reference>
<dbReference type="PANTHER" id="PTHR43837:SF1">
    <property type="entry name" value="RIBOSOMAL PROTEIN US12 METHYLTHIOTRANSFERASE RIMO"/>
    <property type="match status" value="1"/>
</dbReference>
<dbReference type="GO" id="GO:0005840">
    <property type="term" value="C:ribosome"/>
    <property type="evidence" value="ECO:0007669"/>
    <property type="project" value="UniProtKB-KW"/>
</dbReference>
<dbReference type="FunFam" id="3.80.30.20:FF:000001">
    <property type="entry name" value="tRNA-2-methylthio-N(6)-dimethylallyladenosine synthase 2"/>
    <property type="match status" value="1"/>
</dbReference>
<dbReference type="GO" id="GO:0103039">
    <property type="term" value="F:protein methylthiotransferase activity"/>
    <property type="evidence" value="ECO:0007669"/>
    <property type="project" value="UniProtKB-EC"/>
</dbReference>
<dbReference type="EMBL" id="VSSQ01003545">
    <property type="protein sequence ID" value="MPM21215.1"/>
    <property type="molecule type" value="Genomic_DNA"/>
</dbReference>
<feature type="domain" description="MTTase N-terminal" evidence="9">
    <location>
        <begin position="2"/>
        <end position="115"/>
    </location>
</feature>
<name>A0A644XYD6_9ZZZZ</name>
<dbReference type="Pfam" id="PF04055">
    <property type="entry name" value="Radical_SAM"/>
    <property type="match status" value="1"/>
</dbReference>
<keyword evidence="11" id="KW-0687">Ribonucleoprotein</keyword>
<dbReference type="HAMAP" id="MF_01865">
    <property type="entry name" value="MTTase_RimO"/>
    <property type="match status" value="1"/>
</dbReference>
<dbReference type="InterPro" id="IPR012340">
    <property type="entry name" value="NA-bd_OB-fold"/>
</dbReference>
<dbReference type="PANTHER" id="PTHR43837">
    <property type="entry name" value="RIBOSOMAL PROTEIN S12 METHYLTHIOTRANSFERASE RIMO"/>
    <property type="match status" value="1"/>
</dbReference>
<dbReference type="SFLD" id="SFLDG01082">
    <property type="entry name" value="B12-binding_domain_containing"/>
    <property type="match status" value="1"/>
</dbReference>
<dbReference type="SUPFAM" id="SSF102114">
    <property type="entry name" value="Radical SAM enzymes"/>
    <property type="match status" value="1"/>
</dbReference>
<dbReference type="Gene3D" id="3.40.50.12160">
    <property type="entry name" value="Methylthiotransferase, N-terminal domain"/>
    <property type="match status" value="1"/>
</dbReference>
<dbReference type="Pfam" id="PF00919">
    <property type="entry name" value="UPF0004"/>
    <property type="match status" value="1"/>
</dbReference>
<organism evidence="11">
    <name type="scientific">bioreactor metagenome</name>
    <dbReference type="NCBI Taxonomy" id="1076179"/>
    <lineage>
        <taxon>unclassified sequences</taxon>
        <taxon>metagenomes</taxon>
        <taxon>ecological metagenomes</taxon>
    </lineage>
</organism>
<evidence type="ECO:0000256" key="7">
    <source>
        <dbReference type="ARBA" id="ARBA00023014"/>
    </source>
</evidence>
<dbReference type="InterPro" id="IPR005839">
    <property type="entry name" value="Methylthiotransferase"/>
</dbReference>
<dbReference type="InterPro" id="IPR005840">
    <property type="entry name" value="Ribosomal_uS12_MeSTrfase_RimO"/>
</dbReference>
<dbReference type="InterPro" id="IPR007197">
    <property type="entry name" value="rSAM"/>
</dbReference>
<dbReference type="PROSITE" id="PS51449">
    <property type="entry name" value="MTTASE_N"/>
    <property type="match status" value="1"/>
</dbReference>
<proteinExistence type="inferred from homology"/>
<dbReference type="InterPro" id="IPR006638">
    <property type="entry name" value="Elp3/MiaA/NifB-like_rSAM"/>
</dbReference>
<dbReference type="InterPro" id="IPR038135">
    <property type="entry name" value="Methylthiotransferase_N_sf"/>
</dbReference>
<keyword evidence="7" id="KW-0411">Iron-sulfur</keyword>
<dbReference type="Gene3D" id="2.40.50.140">
    <property type="entry name" value="Nucleic acid-binding proteins"/>
    <property type="match status" value="1"/>
</dbReference>
<dbReference type="SFLD" id="SFLDF00274">
    <property type="entry name" value="ribosomal_protein_S12_methylth"/>
    <property type="match status" value="1"/>
</dbReference>
<feature type="domain" description="Radical SAM core" evidence="10">
    <location>
        <begin position="139"/>
        <end position="370"/>
    </location>
</feature>
<dbReference type="InterPro" id="IPR020612">
    <property type="entry name" value="Methylthiotransferase_CS"/>
</dbReference>